<dbReference type="Gene3D" id="2.60.120.1140">
    <property type="entry name" value="Protein of unknown function DUF192"/>
    <property type="match status" value="1"/>
</dbReference>
<keyword evidence="2" id="KW-1185">Reference proteome</keyword>
<dbReference type="InterPro" id="IPR038695">
    <property type="entry name" value="Saro_0823-like_sf"/>
</dbReference>
<evidence type="ECO:0000313" key="1">
    <source>
        <dbReference type="EMBL" id="WRO21716.1"/>
    </source>
</evidence>
<protein>
    <submittedName>
        <fullName evidence="1">DUF192 domain-containing protein</fullName>
    </submittedName>
</protein>
<dbReference type="AlphaFoldDB" id="A0AAU0UKV1"/>
<name>A0AAU0UKV1_9FIRM</name>
<dbReference type="Proteomes" id="UP001329915">
    <property type="component" value="Chromosome"/>
</dbReference>
<proteinExistence type="predicted"/>
<organism evidence="1 2">
    <name type="scientific">Metallumcola ferriviriculae</name>
    <dbReference type="NCBI Taxonomy" id="3039180"/>
    <lineage>
        <taxon>Bacteria</taxon>
        <taxon>Bacillati</taxon>
        <taxon>Bacillota</taxon>
        <taxon>Clostridia</taxon>
        <taxon>Neomoorellales</taxon>
        <taxon>Desulfitibacteraceae</taxon>
        <taxon>Metallumcola</taxon>
    </lineage>
</organism>
<dbReference type="EMBL" id="CP121694">
    <property type="protein sequence ID" value="WRO21716.1"/>
    <property type="molecule type" value="Genomic_DNA"/>
</dbReference>
<dbReference type="Pfam" id="PF02643">
    <property type="entry name" value="DUF192"/>
    <property type="match status" value="1"/>
</dbReference>
<accession>A0AAU0UKV1</accession>
<dbReference type="RefSeq" id="WP_366924547.1">
    <property type="nucleotide sequence ID" value="NZ_CP121694.1"/>
</dbReference>
<dbReference type="KEGG" id="dbc:MFMK1_001528"/>
<sequence length="120" mass="13304">MTGIKEMVINLSSGRVLVKDLIKADSFLRRLKGLIPYKGLEHGEGLLLTPCRSVHTCFMCFAIDVLYLDENMTVIAAFSDVGPWRFLPGRKGTRQVLELPAGTLVATGTEKGHRLQFGRN</sequence>
<reference evidence="1 2" key="1">
    <citation type="submission" date="2023-04" db="EMBL/GenBank/DDBJ databases">
        <authorList>
            <person name="Hsu D."/>
        </authorList>
    </citation>
    <scope>NUCLEOTIDE SEQUENCE [LARGE SCALE GENOMIC DNA]</scope>
    <source>
        <strain evidence="1 2">MK1</strain>
    </source>
</reference>
<gene>
    <name evidence="1" type="ORF">MFMK1_001528</name>
</gene>
<evidence type="ECO:0000313" key="2">
    <source>
        <dbReference type="Proteomes" id="UP001329915"/>
    </source>
</evidence>
<dbReference type="InterPro" id="IPR003795">
    <property type="entry name" value="DUF192"/>
</dbReference>